<evidence type="ECO:0000313" key="1">
    <source>
        <dbReference type="EMBL" id="KAI8434944.1"/>
    </source>
</evidence>
<accession>A0ACC0KEN0</accession>
<sequence>MKSKTKNQISSTVRAYPESDANLSNATHANLNEHNARASPRSDEHTDKNKTYSLTCKNIRLATWNLGTLTGRSQELSKVLQNRNINTCCQQETKWKGSKSRDIGQGYQLIYHGTVNGENGVALDHQLKQRIINIERKSDRLIGVKLAMDKQLPLNIISAYAQQIGCQESEKSKFWEDFDDLINMIPPEETKYIGGDLNGHVGSTNSSYQNTHGGHGYGTLNKPGEEILNFGSRHNLSIVNTYFQKKAEHLITYKSGGKSTQISRL</sequence>
<dbReference type="Proteomes" id="UP001064048">
    <property type="component" value="Chromosome 5"/>
</dbReference>
<comment type="caution">
    <text evidence="1">The sequence shown here is derived from an EMBL/GenBank/DDBJ whole genome shotgun (WGS) entry which is preliminary data.</text>
</comment>
<proteinExistence type="predicted"/>
<gene>
    <name evidence="1" type="ORF">MSG28_003411</name>
</gene>
<protein>
    <submittedName>
        <fullName evidence="1">Uncharacterized protein</fullName>
    </submittedName>
</protein>
<reference evidence="1 2" key="1">
    <citation type="journal article" date="2022" name="Genome Biol. Evol.">
        <title>The Spruce Budworm Genome: Reconstructing the Evolutionary History of Antifreeze Proteins.</title>
        <authorList>
            <person name="Beliveau C."/>
            <person name="Gagne P."/>
            <person name="Picq S."/>
            <person name="Vernygora O."/>
            <person name="Keeling C.I."/>
            <person name="Pinkney K."/>
            <person name="Doucet D."/>
            <person name="Wen F."/>
            <person name="Johnston J.S."/>
            <person name="Maaroufi H."/>
            <person name="Boyle B."/>
            <person name="Laroche J."/>
            <person name="Dewar K."/>
            <person name="Juretic N."/>
            <person name="Blackburn G."/>
            <person name="Nisole A."/>
            <person name="Brunet B."/>
            <person name="Brandao M."/>
            <person name="Lumley L."/>
            <person name="Duan J."/>
            <person name="Quan G."/>
            <person name="Lucarotti C.J."/>
            <person name="Roe A.D."/>
            <person name="Sperling F.A.H."/>
            <person name="Levesque R.C."/>
            <person name="Cusson M."/>
        </authorList>
    </citation>
    <scope>NUCLEOTIDE SEQUENCE [LARGE SCALE GENOMIC DNA]</scope>
    <source>
        <strain evidence="1">Glfc:IPQL:Cfum</strain>
    </source>
</reference>
<organism evidence="1 2">
    <name type="scientific">Choristoneura fumiferana</name>
    <name type="common">Spruce budworm moth</name>
    <name type="synonym">Archips fumiferana</name>
    <dbReference type="NCBI Taxonomy" id="7141"/>
    <lineage>
        <taxon>Eukaryota</taxon>
        <taxon>Metazoa</taxon>
        <taxon>Ecdysozoa</taxon>
        <taxon>Arthropoda</taxon>
        <taxon>Hexapoda</taxon>
        <taxon>Insecta</taxon>
        <taxon>Pterygota</taxon>
        <taxon>Neoptera</taxon>
        <taxon>Endopterygota</taxon>
        <taxon>Lepidoptera</taxon>
        <taxon>Glossata</taxon>
        <taxon>Ditrysia</taxon>
        <taxon>Tortricoidea</taxon>
        <taxon>Tortricidae</taxon>
        <taxon>Tortricinae</taxon>
        <taxon>Choristoneura</taxon>
    </lineage>
</organism>
<evidence type="ECO:0000313" key="2">
    <source>
        <dbReference type="Proteomes" id="UP001064048"/>
    </source>
</evidence>
<keyword evidence="2" id="KW-1185">Reference proteome</keyword>
<dbReference type="EMBL" id="CM046105">
    <property type="protein sequence ID" value="KAI8434944.1"/>
    <property type="molecule type" value="Genomic_DNA"/>
</dbReference>
<name>A0ACC0KEN0_CHOFU</name>